<evidence type="ECO:0000313" key="1">
    <source>
        <dbReference type="EMBL" id="KAK1790751.1"/>
    </source>
</evidence>
<comment type="caution">
    <text evidence="1">The sequence shown here is derived from an EMBL/GenBank/DDBJ whole genome shotgun (WGS) entry which is preliminary data.</text>
</comment>
<gene>
    <name evidence="1" type="ORF">P4O66_014614</name>
</gene>
<sequence>MNRRVCAAFGLLVVHNEFFGLFGVEGEVIGGTPGCQMLDLLPVGCFIIIADMSSANLMMMLDKCRGTQLWVYKEKSRDLNTALWHASVQNEAGGHVTAQPHSLGSVG</sequence>
<keyword evidence="2" id="KW-1185">Reference proteome</keyword>
<dbReference type="EMBL" id="JAROKS010000021">
    <property type="protein sequence ID" value="KAK1790751.1"/>
    <property type="molecule type" value="Genomic_DNA"/>
</dbReference>
<name>A0AAD8Z3F5_9TELE</name>
<dbReference type="Proteomes" id="UP001239994">
    <property type="component" value="Unassembled WGS sequence"/>
</dbReference>
<proteinExistence type="predicted"/>
<organism evidence="1 2">
    <name type="scientific">Electrophorus voltai</name>
    <dbReference type="NCBI Taxonomy" id="2609070"/>
    <lineage>
        <taxon>Eukaryota</taxon>
        <taxon>Metazoa</taxon>
        <taxon>Chordata</taxon>
        <taxon>Craniata</taxon>
        <taxon>Vertebrata</taxon>
        <taxon>Euteleostomi</taxon>
        <taxon>Actinopterygii</taxon>
        <taxon>Neopterygii</taxon>
        <taxon>Teleostei</taxon>
        <taxon>Ostariophysi</taxon>
        <taxon>Gymnotiformes</taxon>
        <taxon>Gymnotoidei</taxon>
        <taxon>Gymnotidae</taxon>
        <taxon>Electrophorus</taxon>
    </lineage>
</organism>
<evidence type="ECO:0000313" key="2">
    <source>
        <dbReference type="Proteomes" id="UP001239994"/>
    </source>
</evidence>
<dbReference type="AlphaFoldDB" id="A0AAD8Z3F5"/>
<protein>
    <submittedName>
        <fullName evidence="1">Uncharacterized protein</fullName>
    </submittedName>
</protein>
<accession>A0AAD8Z3F5</accession>
<reference evidence="1" key="1">
    <citation type="submission" date="2023-03" db="EMBL/GenBank/DDBJ databases">
        <title>Electrophorus voltai genome.</title>
        <authorList>
            <person name="Bian C."/>
        </authorList>
    </citation>
    <scope>NUCLEOTIDE SEQUENCE</scope>
    <source>
        <strain evidence="1">CB-2022</strain>
        <tissue evidence="1">Muscle</tissue>
    </source>
</reference>